<dbReference type="RefSeq" id="WP_185119850.1">
    <property type="nucleotide sequence ID" value="NZ_JACJVQ010000007.1"/>
</dbReference>
<dbReference type="Gene3D" id="3.40.50.2300">
    <property type="match status" value="1"/>
</dbReference>
<dbReference type="PROSITE" id="PS01124">
    <property type="entry name" value="HTH_ARAC_FAMILY_2"/>
    <property type="match status" value="1"/>
</dbReference>
<dbReference type="SMART" id="SM00448">
    <property type="entry name" value="REC"/>
    <property type="match status" value="1"/>
</dbReference>
<evidence type="ECO:0000256" key="8">
    <source>
        <dbReference type="PROSITE-ProRule" id="PRU00169"/>
    </source>
</evidence>
<gene>
    <name evidence="11" type="ORF">H7B67_10895</name>
</gene>
<evidence type="ECO:0000256" key="1">
    <source>
        <dbReference type="ARBA" id="ARBA00004496"/>
    </source>
</evidence>
<evidence type="ECO:0000256" key="5">
    <source>
        <dbReference type="ARBA" id="ARBA00023015"/>
    </source>
</evidence>
<name>A0A841SYE3_9BACL</name>
<sequence length="540" mass="61142">MYKVAIVDDESLVRVGFQTIIDWQANGYELQGTYRNGSEAWNAFCAEGYPDILLTDIRMPEMDGLELIRRIRETDEDMIILVLSSYEEFEYTRRSIQLGVHDYIPKHLFDPEELLGTLGRLNDKRSIHAASKLTHPNKSEGLKAEKRSLMTKSRSIPGIIEPSDPVPDKDFPLLIEQAEKGALIEWIAIREVFAGQPYLESDLSALGFLLHDLMDKAEGCLPLGIDQGVFLGLITAPRSKGRTDPSSLLGMIEEWIETVRQNLAVTITTGISATGEFREAKKLRAQAERALNGVSFFKGSGMNRYRPEMSDEPYIRNKWLQWQDHAREAIQRRDAAALTEWMIQSGEDMADWCSPDEAIRLVNWALKLYQSKTMDLGLGELSSSMIPEIRLLETAGPASSWSEIVAKFGQAIEGIRQLPKGNLHSKSWLTPVLAYVDEHYAEGIRLEDAASIANLNVNYFSHRFSQDAGMTFLEYLTRVRIREAIVLIRDRQLSSEEAASRVGYPNANYFVKVFKKVTGMTLSEFRRAEQGHLKNWNGIE</sequence>
<dbReference type="PANTHER" id="PTHR42713">
    <property type="entry name" value="HISTIDINE KINASE-RELATED"/>
    <property type="match status" value="1"/>
</dbReference>
<evidence type="ECO:0000259" key="9">
    <source>
        <dbReference type="PROSITE" id="PS01124"/>
    </source>
</evidence>
<dbReference type="SUPFAM" id="SSF46689">
    <property type="entry name" value="Homeodomain-like"/>
    <property type="match status" value="2"/>
</dbReference>
<dbReference type="Pfam" id="PF12833">
    <property type="entry name" value="HTH_18"/>
    <property type="match status" value="1"/>
</dbReference>
<dbReference type="InterPro" id="IPR018060">
    <property type="entry name" value="HTH_AraC"/>
</dbReference>
<comment type="caution">
    <text evidence="11">The sequence shown here is derived from an EMBL/GenBank/DDBJ whole genome shotgun (WGS) entry which is preliminary data.</text>
</comment>
<dbReference type="SUPFAM" id="SSF52172">
    <property type="entry name" value="CheY-like"/>
    <property type="match status" value="1"/>
</dbReference>
<evidence type="ECO:0000256" key="7">
    <source>
        <dbReference type="ARBA" id="ARBA00023163"/>
    </source>
</evidence>
<feature type="domain" description="Response regulatory" evidence="10">
    <location>
        <begin position="3"/>
        <end position="121"/>
    </location>
</feature>
<dbReference type="SMART" id="SM00342">
    <property type="entry name" value="HTH_ARAC"/>
    <property type="match status" value="1"/>
</dbReference>
<feature type="modified residue" description="4-aspartylphosphate" evidence="8">
    <location>
        <position position="56"/>
    </location>
</feature>
<evidence type="ECO:0000313" key="11">
    <source>
        <dbReference type="EMBL" id="MBB6634617.1"/>
    </source>
</evidence>
<keyword evidence="5" id="KW-0805">Transcription regulation</keyword>
<evidence type="ECO:0000256" key="4">
    <source>
        <dbReference type="ARBA" id="ARBA00023012"/>
    </source>
</evidence>
<dbReference type="Gene3D" id="1.10.10.60">
    <property type="entry name" value="Homeodomain-like"/>
    <property type="match status" value="2"/>
</dbReference>
<keyword evidence="6" id="KW-0238">DNA-binding</keyword>
<dbReference type="PROSITE" id="PS50110">
    <property type="entry name" value="RESPONSE_REGULATORY"/>
    <property type="match status" value="1"/>
</dbReference>
<dbReference type="InterPro" id="IPR011006">
    <property type="entry name" value="CheY-like_superfamily"/>
</dbReference>
<evidence type="ECO:0000256" key="3">
    <source>
        <dbReference type="ARBA" id="ARBA00022553"/>
    </source>
</evidence>
<dbReference type="Pfam" id="PF00072">
    <property type="entry name" value="Response_reg"/>
    <property type="match status" value="1"/>
</dbReference>
<evidence type="ECO:0000256" key="6">
    <source>
        <dbReference type="ARBA" id="ARBA00023125"/>
    </source>
</evidence>
<dbReference type="AlphaFoldDB" id="A0A841SYE3"/>
<keyword evidence="2" id="KW-0963">Cytoplasm</keyword>
<accession>A0A841SYE3</accession>
<evidence type="ECO:0000256" key="2">
    <source>
        <dbReference type="ARBA" id="ARBA00022490"/>
    </source>
</evidence>
<dbReference type="PANTHER" id="PTHR42713:SF3">
    <property type="entry name" value="TRANSCRIPTIONAL REGULATORY PROTEIN HPTR"/>
    <property type="match status" value="1"/>
</dbReference>
<comment type="subcellular location">
    <subcellularLocation>
        <location evidence="1">Cytoplasm</location>
    </subcellularLocation>
</comment>
<organism evidence="11 12">
    <name type="scientific">Cohnella thailandensis</name>
    <dbReference type="NCBI Taxonomy" id="557557"/>
    <lineage>
        <taxon>Bacteria</taxon>
        <taxon>Bacillati</taxon>
        <taxon>Bacillota</taxon>
        <taxon>Bacilli</taxon>
        <taxon>Bacillales</taxon>
        <taxon>Paenibacillaceae</taxon>
        <taxon>Cohnella</taxon>
    </lineage>
</organism>
<dbReference type="Proteomes" id="UP000535838">
    <property type="component" value="Unassembled WGS sequence"/>
</dbReference>
<keyword evidence="3 8" id="KW-0597">Phosphoprotein</keyword>
<dbReference type="InterPro" id="IPR009057">
    <property type="entry name" value="Homeodomain-like_sf"/>
</dbReference>
<protein>
    <submittedName>
        <fullName evidence="11">Response regulator</fullName>
    </submittedName>
</protein>
<dbReference type="CDD" id="cd17536">
    <property type="entry name" value="REC_YesN-like"/>
    <property type="match status" value="1"/>
</dbReference>
<dbReference type="InterPro" id="IPR001789">
    <property type="entry name" value="Sig_transdc_resp-reg_receiver"/>
</dbReference>
<keyword evidence="4" id="KW-0902">Two-component regulatory system</keyword>
<dbReference type="GO" id="GO:0003700">
    <property type="term" value="F:DNA-binding transcription factor activity"/>
    <property type="evidence" value="ECO:0007669"/>
    <property type="project" value="InterPro"/>
</dbReference>
<dbReference type="GO" id="GO:0000160">
    <property type="term" value="P:phosphorelay signal transduction system"/>
    <property type="evidence" value="ECO:0007669"/>
    <property type="project" value="UniProtKB-KW"/>
</dbReference>
<proteinExistence type="predicted"/>
<dbReference type="GO" id="GO:0043565">
    <property type="term" value="F:sequence-specific DNA binding"/>
    <property type="evidence" value="ECO:0007669"/>
    <property type="project" value="InterPro"/>
</dbReference>
<evidence type="ECO:0000259" key="10">
    <source>
        <dbReference type="PROSITE" id="PS50110"/>
    </source>
</evidence>
<dbReference type="EMBL" id="JACJVQ010000007">
    <property type="protein sequence ID" value="MBB6634617.1"/>
    <property type="molecule type" value="Genomic_DNA"/>
</dbReference>
<dbReference type="GO" id="GO:0005737">
    <property type="term" value="C:cytoplasm"/>
    <property type="evidence" value="ECO:0007669"/>
    <property type="project" value="UniProtKB-SubCell"/>
</dbReference>
<keyword evidence="7" id="KW-0804">Transcription</keyword>
<evidence type="ECO:0000313" key="12">
    <source>
        <dbReference type="Proteomes" id="UP000535838"/>
    </source>
</evidence>
<feature type="domain" description="HTH araC/xylS-type" evidence="9">
    <location>
        <begin position="430"/>
        <end position="528"/>
    </location>
</feature>
<keyword evidence="12" id="KW-1185">Reference proteome</keyword>
<reference evidence="11 12" key="1">
    <citation type="submission" date="2020-08" db="EMBL/GenBank/DDBJ databases">
        <title>Cohnella phylogeny.</title>
        <authorList>
            <person name="Dunlap C."/>
        </authorList>
    </citation>
    <scope>NUCLEOTIDE SEQUENCE [LARGE SCALE GENOMIC DNA]</scope>
    <source>
        <strain evidence="11 12">DSM 25241</strain>
    </source>
</reference>
<dbReference type="InterPro" id="IPR051552">
    <property type="entry name" value="HptR"/>
</dbReference>